<proteinExistence type="predicted"/>
<dbReference type="Pfam" id="PF20171">
    <property type="entry name" value="OpcA_G6PD_C"/>
    <property type="match status" value="1"/>
</dbReference>
<evidence type="ECO:0000259" key="2">
    <source>
        <dbReference type="Pfam" id="PF20171"/>
    </source>
</evidence>
<feature type="domain" description="Glucose-6-phosphate dehydrogenase assembly protein OpcA C-terminal" evidence="2">
    <location>
        <begin position="164"/>
        <end position="293"/>
    </location>
</feature>
<dbReference type="InterPro" id="IPR046801">
    <property type="entry name" value="OpcA_G6PD_N"/>
</dbReference>
<accession>A0A6J6T7Q1</accession>
<dbReference type="EMBL" id="CAEZYW010000123">
    <property type="protein sequence ID" value="CAB4743170.1"/>
    <property type="molecule type" value="Genomic_DNA"/>
</dbReference>
<gene>
    <name evidence="3" type="ORF">UFOPK2786_00890</name>
</gene>
<sequence length="300" mass="31228">MIRLEDTSGGAVSAAIASERHRMGSPTTGMVLTLLVISDEEFQSDATSAGVAAARQHPMRIVTLIPRPEGKATRLDAEIMVGGDEGPGEVAVLRLRGELAGHANSVAVPLLLPDTPVVAFWPGAAPAIPSDDLIGRHAQRRITDAAAATDPIAELQIRRSGYLPGDTDLAWARLTPWRAVLASVFDQEIGPVSAITVTGEDSNPSVPLLAAWLGSALGCPVDVQLDAGPGLTSVVLTTDAGPIAVTRPDGRTATLSRPGVPDSTVALQRRDLAALLSEELRRLDPDDCYASALASLPELA</sequence>
<dbReference type="InterPro" id="IPR046802">
    <property type="entry name" value="OpcA_G6PD_C"/>
</dbReference>
<feature type="domain" description="Glucose-6-phosphate dehydrogenase assembly protein OpcA N-terminal" evidence="1">
    <location>
        <begin position="52"/>
        <end position="159"/>
    </location>
</feature>
<dbReference type="PANTHER" id="PTHR38658:SF1">
    <property type="entry name" value="OXPP CYCLE PROTEIN OPCA-RELATED"/>
    <property type="match status" value="1"/>
</dbReference>
<dbReference type="Pfam" id="PF10128">
    <property type="entry name" value="OpcA_G6PD_assem"/>
    <property type="match status" value="1"/>
</dbReference>
<dbReference type="PANTHER" id="PTHR38658">
    <property type="entry name" value="OXPP CYCLE PROTEIN OPCA-RELATED"/>
    <property type="match status" value="1"/>
</dbReference>
<dbReference type="InterPro" id="IPR004555">
    <property type="entry name" value="G6PDH_assembly_OpcA"/>
</dbReference>
<organism evidence="3">
    <name type="scientific">freshwater metagenome</name>
    <dbReference type="NCBI Taxonomy" id="449393"/>
    <lineage>
        <taxon>unclassified sequences</taxon>
        <taxon>metagenomes</taxon>
        <taxon>ecological metagenomes</taxon>
    </lineage>
</organism>
<name>A0A6J6T7Q1_9ZZZZ</name>
<protein>
    <submittedName>
        <fullName evidence="3">Unannotated protein</fullName>
    </submittedName>
</protein>
<dbReference type="AlphaFoldDB" id="A0A6J6T7Q1"/>
<reference evidence="3" key="1">
    <citation type="submission" date="2020-05" db="EMBL/GenBank/DDBJ databases">
        <authorList>
            <person name="Chiriac C."/>
            <person name="Salcher M."/>
            <person name="Ghai R."/>
            <person name="Kavagutti S V."/>
        </authorList>
    </citation>
    <scope>NUCLEOTIDE SEQUENCE</scope>
</reference>
<evidence type="ECO:0000313" key="3">
    <source>
        <dbReference type="EMBL" id="CAB4743170.1"/>
    </source>
</evidence>
<evidence type="ECO:0000259" key="1">
    <source>
        <dbReference type="Pfam" id="PF10128"/>
    </source>
</evidence>